<reference evidence="1" key="1">
    <citation type="submission" date="2021-02" db="EMBL/GenBank/DDBJ databases">
        <authorList>
            <person name="Nowell W R."/>
        </authorList>
    </citation>
    <scope>NUCLEOTIDE SEQUENCE</scope>
</reference>
<dbReference type="Proteomes" id="UP000663838">
    <property type="component" value="Unassembled WGS sequence"/>
</dbReference>
<sequence>MITKIEVLSNEIFLQIFSHLSWLQMLMSLWSLNSRINSLVCSTLSINDYSLNTGLLITLGLSYNKFCSTLFPLILNSSSLSSSIKRIYVDETNSIASDLIYEWLFNDQKILRFPNLKSLILIQCQITEPVVQSLSYLIKHQLNELTFTIDKETTPRFIYGIHSSSMTFHREKQVNLMKQLLRQLFSDECQLTYLRFDFTIYFAKDTIHEWIVSNRTLYSDSIQYRRQSCITLRRLHVRLECTCLLQNLIEHVPNLEQMTVHCRFLLKYDSLCKWKVEVLKQSNENWFKKVPKLRYFSLKTIMYADIGFFYLKWLLNNINYVEKLEIHLMKDKLFKPSCQKMWKSSIDANFVRQYCLPDKITNLIYFNFYISSHCQSSFNDLEKITDSFKTHSFFIDHRWTNVKCLFDPIRSCQHVFSSFTNTFLFSDNRIKYRNIFNWLQINDGLFNLYPSFYLILRQCNELTSTISSIKAYTNFNGHFHETDLVKSLKVLFNMRQQNGINNPFRNITKIQFGIKFNQKNGGVVTIRDRNEIREKVLAHLISMTVHLRYLLVEQFQWLFDAVQYASSELRTDALSTVQYAEFCLPSCRYGCDEKNYIGKRFVPFLSKYMPHLQTLCVWREDDFPWTSIRPHQGHGRAYATLLNRWYKSLKTTESIAQHTAMFEQDLCQLVEQLEEFNFLDIYGRIYDKKVQSYHLMAQTRFPNSRIYVDTSRFRLWL</sequence>
<accession>A0A821PGB6</accession>
<proteinExistence type="predicted"/>
<protein>
    <recommendedName>
        <fullName evidence="3">F-box domain-containing protein</fullName>
    </recommendedName>
</protein>
<evidence type="ECO:0000313" key="1">
    <source>
        <dbReference type="EMBL" id="CAF4802651.1"/>
    </source>
</evidence>
<dbReference type="EMBL" id="CAJOBS010002259">
    <property type="protein sequence ID" value="CAF4802651.1"/>
    <property type="molecule type" value="Genomic_DNA"/>
</dbReference>
<name>A0A821PGB6_9BILA</name>
<gene>
    <name evidence="1" type="ORF">TOA249_LOCUS23460</name>
</gene>
<organism evidence="1 2">
    <name type="scientific">Rotaria socialis</name>
    <dbReference type="NCBI Taxonomy" id="392032"/>
    <lineage>
        <taxon>Eukaryota</taxon>
        <taxon>Metazoa</taxon>
        <taxon>Spiralia</taxon>
        <taxon>Gnathifera</taxon>
        <taxon>Rotifera</taxon>
        <taxon>Eurotatoria</taxon>
        <taxon>Bdelloidea</taxon>
        <taxon>Philodinida</taxon>
        <taxon>Philodinidae</taxon>
        <taxon>Rotaria</taxon>
    </lineage>
</organism>
<evidence type="ECO:0000313" key="2">
    <source>
        <dbReference type="Proteomes" id="UP000663838"/>
    </source>
</evidence>
<comment type="caution">
    <text evidence="1">The sequence shown here is derived from an EMBL/GenBank/DDBJ whole genome shotgun (WGS) entry which is preliminary data.</text>
</comment>
<dbReference type="AlphaFoldDB" id="A0A821PGB6"/>
<evidence type="ECO:0008006" key="3">
    <source>
        <dbReference type="Google" id="ProtNLM"/>
    </source>
</evidence>